<evidence type="ECO:0000256" key="1">
    <source>
        <dbReference type="SAM" id="MobiDB-lite"/>
    </source>
</evidence>
<feature type="compositionally biased region" description="Polar residues" evidence="1">
    <location>
        <begin position="1"/>
        <end position="29"/>
    </location>
</feature>
<feature type="compositionally biased region" description="Polar residues" evidence="1">
    <location>
        <begin position="58"/>
        <end position="75"/>
    </location>
</feature>
<accession>A0A8S2T4C3</accession>
<feature type="non-terminal residue" evidence="2">
    <location>
        <position position="1"/>
    </location>
</feature>
<feature type="non-terminal residue" evidence="2">
    <location>
        <position position="75"/>
    </location>
</feature>
<gene>
    <name evidence="2" type="ORF">SMN809_LOCUS24578</name>
</gene>
<sequence>LANVEENSGNETISNKSNISLSNVKTSNIPGPVGLLPILKTNEDLRRLKEDKTARDTLLTNEENINVTRPKTSSD</sequence>
<evidence type="ECO:0000313" key="3">
    <source>
        <dbReference type="Proteomes" id="UP000676336"/>
    </source>
</evidence>
<organism evidence="2 3">
    <name type="scientific">Rotaria magnacalcarata</name>
    <dbReference type="NCBI Taxonomy" id="392030"/>
    <lineage>
        <taxon>Eukaryota</taxon>
        <taxon>Metazoa</taxon>
        <taxon>Spiralia</taxon>
        <taxon>Gnathifera</taxon>
        <taxon>Rotifera</taxon>
        <taxon>Eurotatoria</taxon>
        <taxon>Bdelloidea</taxon>
        <taxon>Philodinida</taxon>
        <taxon>Philodinidae</taxon>
        <taxon>Rotaria</taxon>
    </lineage>
</organism>
<reference evidence="2" key="1">
    <citation type="submission" date="2021-02" db="EMBL/GenBank/DDBJ databases">
        <authorList>
            <person name="Nowell W R."/>
        </authorList>
    </citation>
    <scope>NUCLEOTIDE SEQUENCE</scope>
</reference>
<dbReference type="Proteomes" id="UP000676336">
    <property type="component" value="Unassembled WGS sequence"/>
</dbReference>
<name>A0A8S2T4C3_9BILA</name>
<proteinExistence type="predicted"/>
<dbReference type="AlphaFoldDB" id="A0A8S2T4C3"/>
<dbReference type="EMBL" id="CAJOBI010029501">
    <property type="protein sequence ID" value="CAF4264944.1"/>
    <property type="molecule type" value="Genomic_DNA"/>
</dbReference>
<comment type="caution">
    <text evidence="2">The sequence shown here is derived from an EMBL/GenBank/DDBJ whole genome shotgun (WGS) entry which is preliminary data.</text>
</comment>
<feature type="region of interest" description="Disordered" evidence="1">
    <location>
        <begin position="56"/>
        <end position="75"/>
    </location>
</feature>
<protein>
    <submittedName>
        <fullName evidence="2">Uncharacterized protein</fullName>
    </submittedName>
</protein>
<evidence type="ECO:0000313" key="2">
    <source>
        <dbReference type="EMBL" id="CAF4264944.1"/>
    </source>
</evidence>
<feature type="region of interest" description="Disordered" evidence="1">
    <location>
        <begin position="1"/>
        <end position="34"/>
    </location>
</feature>